<dbReference type="AlphaFoldDB" id="A0A1Y2DML3"/>
<name>A0A1Y2DML3_9BASI</name>
<dbReference type="InParanoid" id="A0A1Y2DML3"/>
<dbReference type="Proteomes" id="UP000193467">
    <property type="component" value="Unassembled WGS sequence"/>
</dbReference>
<accession>A0A1Y2DML3</accession>
<organism evidence="3 4">
    <name type="scientific">Leucosporidium creatinivorum</name>
    <dbReference type="NCBI Taxonomy" id="106004"/>
    <lineage>
        <taxon>Eukaryota</taxon>
        <taxon>Fungi</taxon>
        <taxon>Dikarya</taxon>
        <taxon>Basidiomycota</taxon>
        <taxon>Pucciniomycotina</taxon>
        <taxon>Microbotryomycetes</taxon>
        <taxon>Leucosporidiales</taxon>
        <taxon>Leucosporidium</taxon>
    </lineage>
</organism>
<comment type="similarity">
    <text evidence="1">Belongs to the short-chain dehydrogenases/reductases (SDR) family.</text>
</comment>
<evidence type="ECO:0000313" key="3">
    <source>
        <dbReference type="EMBL" id="ORY60394.1"/>
    </source>
</evidence>
<dbReference type="STRING" id="106004.A0A1Y2DML3"/>
<sequence>MSSNPSFNASTSADEAASALASEILGKHVLITGVSPGGLGAEAARAIAQHSPALLILAGRSQAKIDETAAAIKKESPSTKLRPLVLDLSSLAAVRKAAEEVNSWPEPIDVLINNAAIMANPRRELTVDGFESQFATNHLGHFLFTNLIYPRLSSSSSGPRIVNVSSRGHRRSAIRFEDFNFAEEGSYVPFVAYGQAKTANMLFSVELTKRWASIGATSFSLHPGVIYTNLARLMSEEEKRAMGINTETGETQSTVFEWKTLPQGAATHIVAAFDPNIAEQSGSYLDDCQLANQNAESYALDEESESNAERLWKLSEELVGDQFE</sequence>
<keyword evidence="4" id="KW-1185">Reference proteome</keyword>
<dbReference type="OrthoDB" id="191139at2759"/>
<keyword evidence="2" id="KW-0560">Oxidoreductase</keyword>
<evidence type="ECO:0000256" key="1">
    <source>
        <dbReference type="ARBA" id="ARBA00006484"/>
    </source>
</evidence>
<dbReference type="InterPro" id="IPR002347">
    <property type="entry name" value="SDR_fam"/>
</dbReference>
<dbReference type="PANTHER" id="PTHR24320:SF283">
    <property type="entry name" value="RETINOL DEHYDROGENASE 11"/>
    <property type="match status" value="1"/>
</dbReference>
<evidence type="ECO:0000256" key="2">
    <source>
        <dbReference type="ARBA" id="ARBA00023002"/>
    </source>
</evidence>
<dbReference type="EMBL" id="MCGR01000074">
    <property type="protein sequence ID" value="ORY60394.1"/>
    <property type="molecule type" value="Genomic_DNA"/>
</dbReference>
<dbReference type="InterPro" id="IPR036291">
    <property type="entry name" value="NAD(P)-bd_dom_sf"/>
</dbReference>
<dbReference type="Pfam" id="PF00106">
    <property type="entry name" value="adh_short"/>
    <property type="match status" value="1"/>
</dbReference>
<dbReference type="Gene3D" id="3.40.50.720">
    <property type="entry name" value="NAD(P)-binding Rossmann-like Domain"/>
    <property type="match status" value="1"/>
</dbReference>
<protein>
    <submittedName>
        <fullName evidence="3">Oxidoreductase</fullName>
    </submittedName>
</protein>
<dbReference type="PANTHER" id="PTHR24320">
    <property type="entry name" value="RETINOL DEHYDROGENASE"/>
    <property type="match status" value="1"/>
</dbReference>
<gene>
    <name evidence="3" type="ORF">BCR35DRAFT_319352</name>
</gene>
<dbReference type="PRINTS" id="PR00081">
    <property type="entry name" value="GDHRDH"/>
</dbReference>
<dbReference type="GO" id="GO:0016491">
    <property type="term" value="F:oxidoreductase activity"/>
    <property type="evidence" value="ECO:0007669"/>
    <property type="project" value="UniProtKB-KW"/>
</dbReference>
<evidence type="ECO:0000313" key="4">
    <source>
        <dbReference type="Proteomes" id="UP000193467"/>
    </source>
</evidence>
<reference evidence="3 4" key="1">
    <citation type="submission" date="2016-07" db="EMBL/GenBank/DDBJ databases">
        <title>Pervasive Adenine N6-methylation of Active Genes in Fungi.</title>
        <authorList>
            <consortium name="DOE Joint Genome Institute"/>
            <person name="Mondo S.J."/>
            <person name="Dannebaum R.O."/>
            <person name="Kuo R.C."/>
            <person name="Labutti K."/>
            <person name="Haridas S."/>
            <person name="Kuo A."/>
            <person name="Salamov A."/>
            <person name="Ahrendt S.R."/>
            <person name="Lipzen A."/>
            <person name="Sullivan W."/>
            <person name="Andreopoulos W.B."/>
            <person name="Clum A."/>
            <person name="Lindquist E."/>
            <person name="Daum C."/>
            <person name="Ramamoorthy G.K."/>
            <person name="Gryganskyi A."/>
            <person name="Culley D."/>
            <person name="Magnuson J.K."/>
            <person name="James T.Y."/>
            <person name="O'Malley M.A."/>
            <person name="Stajich J.E."/>
            <person name="Spatafora J.W."/>
            <person name="Visel A."/>
            <person name="Grigoriev I.V."/>
        </authorList>
    </citation>
    <scope>NUCLEOTIDE SEQUENCE [LARGE SCALE GENOMIC DNA]</scope>
    <source>
        <strain evidence="3 4">62-1032</strain>
    </source>
</reference>
<proteinExistence type="inferred from homology"/>
<dbReference type="SUPFAM" id="SSF51735">
    <property type="entry name" value="NAD(P)-binding Rossmann-fold domains"/>
    <property type="match status" value="1"/>
</dbReference>
<comment type="caution">
    <text evidence="3">The sequence shown here is derived from an EMBL/GenBank/DDBJ whole genome shotgun (WGS) entry which is preliminary data.</text>
</comment>